<dbReference type="STRING" id="693661.Arcve_1766"/>
<comment type="subcellular location">
    <subcellularLocation>
        <location evidence="7">Cytoplasm</location>
    </subcellularLocation>
</comment>
<dbReference type="GeneID" id="10394895"/>
<evidence type="ECO:0000256" key="5">
    <source>
        <dbReference type="ARBA" id="ARBA00044156"/>
    </source>
</evidence>
<dbReference type="eggNOG" id="arCOG01341">
    <property type="taxonomic scope" value="Archaea"/>
</dbReference>
<dbReference type="Gene3D" id="1.10.287.370">
    <property type="match status" value="1"/>
</dbReference>
<feature type="coiled-coil region" evidence="8">
    <location>
        <begin position="94"/>
        <end position="142"/>
    </location>
</feature>
<protein>
    <recommendedName>
        <fullName evidence="5 7">Prefoldin subunit alpha</fullName>
    </recommendedName>
    <alternativeName>
        <fullName evidence="6 7">GimC subunit alpha</fullName>
    </alternativeName>
</protein>
<evidence type="ECO:0000256" key="2">
    <source>
        <dbReference type="ARBA" id="ARBA00011716"/>
    </source>
</evidence>
<keyword evidence="7" id="KW-0963">Cytoplasm</keyword>
<evidence type="ECO:0000256" key="6">
    <source>
        <dbReference type="ARBA" id="ARBA00044231"/>
    </source>
</evidence>
<dbReference type="PANTHER" id="PTHR12674:SF2">
    <property type="entry name" value="PREFOLDIN SUBUNIT 5"/>
    <property type="match status" value="1"/>
</dbReference>
<dbReference type="InterPro" id="IPR011599">
    <property type="entry name" value="PFD_alpha_archaea"/>
</dbReference>
<evidence type="ECO:0000256" key="3">
    <source>
        <dbReference type="ARBA" id="ARBA00023186"/>
    </source>
</evidence>
<dbReference type="Proteomes" id="UP000008136">
    <property type="component" value="Chromosome"/>
</dbReference>
<organism evidence="9 10">
    <name type="scientific">Archaeoglobus veneficus (strain DSM 11195 / SNP6)</name>
    <dbReference type="NCBI Taxonomy" id="693661"/>
    <lineage>
        <taxon>Archaea</taxon>
        <taxon>Methanobacteriati</taxon>
        <taxon>Methanobacteriota</taxon>
        <taxon>Archaeoglobi</taxon>
        <taxon>Archaeoglobales</taxon>
        <taxon>Archaeoglobaceae</taxon>
        <taxon>Archaeoglobus</taxon>
    </lineage>
</organism>
<evidence type="ECO:0000256" key="8">
    <source>
        <dbReference type="SAM" id="Coils"/>
    </source>
</evidence>
<dbReference type="Pfam" id="PF02996">
    <property type="entry name" value="Prefoldin"/>
    <property type="match status" value="1"/>
</dbReference>
<comment type="function">
    <text evidence="4 7">Molecular chaperone capable of stabilizing a range of proteins. Seems to fulfill an ATP-independent, HSP70-like function in archaeal de novo protein folding.</text>
</comment>
<dbReference type="OrthoDB" id="50487at2157"/>
<keyword evidence="10" id="KW-1185">Reference proteome</keyword>
<accession>F2KQV7</accession>
<dbReference type="InterPro" id="IPR004127">
    <property type="entry name" value="Prefoldin_subunit_alpha"/>
</dbReference>
<dbReference type="NCBIfam" id="TIGR00293">
    <property type="entry name" value="prefoldin subunit alpha"/>
    <property type="match status" value="1"/>
</dbReference>
<dbReference type="GO" id="GO:0006457">
    <property type="term" value="P:protein folding"/>
    <property type="evidence" value="ECO:0007669"/>
    <property type="project" value="UniProtKB-UniRule"/>
</dbReference>
<dbReference type="GO" id="GO:0005737">
    <property type="term" value="C:cytoplasm"/>
    <property type="evidence" value="ECO:0007669"/>
    <property type="project" value="UniProtKB-SubCell"/>
</dbReference>
<evidence type="ECO:0000256" key="7">
    <source>
        <dbReference type="HAMAP-Rule" id="MF_00308"/>
    </source>
</evidence>
<evidence type="ECO:0000313" key="9">
    <source>
        <dbReference type="EMBL" id="AEA47763.1"/>
    </source>
</evidence>
<keyword evidence="8" id="KW-0175">Coiled coil</keyword>
<comment type="similarity">
    <text evidence="7">Belongs to the prefoldin alpha subunit family.</text>
</comment>
<evidence type="ECO:0000256" key="1">
    <source>
        <dbReference type="ARBA" id="ARBA00010048"/>
    </source>
</evidence>
<dbReference type="EMBL" id="CP002588">
    <property type="protein sequence ID" value="AEA47763.1"/>
    <property type="molecule type" value="Genomic_DNA"/>
</dbReference>
<dbReference type="HAMAP" id="MF_00308">
    <property type="entry name" value="PfdA"/>
    <property type="match status" value="1"/>
</dbReference>
<dbReference type="PANTHER" id="PTHR12674">
    <property type="entry name" value="PREFOLDIN SUBUNIT 5"/>
    <property type="match status" value="1"/>
</dbReference>
<comment type="similarity">
    <text evidence="1">Belongs to the prefoldin subunit alpha family.</text>
</comment>
<gene>
    <name evidence="7" type="primary">pfdA</name>
    <name evidence="9" type="ordered locus">Arcve_1766</name>
</gene>
<dbReference type="GO" id="GO:0051082">
    <property type="term" value="F:unfolded protein binding"/>
    <property type="evidence" value="ECO:0007669"/>
    <property type="project" value="UniProtKB-UniRule"/>
</dbReference>
<reference evidence="9 10" key="1">
    <citation type="submission" date="2011-03" db="EMBL/GenBank/DDBJ databases">
        <title>The complete genome of Archaeoglobus veneficus SNP6.</title>
        <authorList>
            <consortium name="US DOE Joint Genome Institute (JGI-PGF)"/>
            <person name="Lucas S."/>
            <person name="Copeland A."/>
            <person name="Lapidus A."/>
            <person name="Bruce D."/>
            <person name="Goodwin L."/>
            <person name="Pitluck S."/>
            <person name="Kyrpides N."/>
            <person name="Mavromatis K."/>
            <person name="Pagani I."/>
            <person name="Ivanova N."/>
            <person name="Mikhailova N."/>
            <person name="Lu M."/>
            <person name="Detter J.C."/>
            <person name="Tapia R."/>
            <person name="Han C."/>
            <person name="Land M."/>
            <person name="Hauser L."/>
            <person name="Markowitz V."/>
            <person name="Cheng J.-F."/>
            <person name="Hugenholtz P."/>
            <person name="Woyke T."/>
            <person name="Wu D."/>
            <person name="Spring S."/>
            <person name="Brambilla E."/>
            <person name="Klenk H.-P."/>
            <person name="Eisen J.A."/>
        </authorList>
    </citation>
    <scope>NUCLEOTIDE SEQUENCE [LARGE SCALE GENOMIC DNA]</scope>
    <source>
        <strain>SNP6</strain>
    </source>
</reference>
<evidence type="ECO:0000313" key="10">
    <source>
        <dbReference type="Proteomes" id="UP000008136"/>
    </source>
</evidence>
<dbReference type="CDD" id="cd23160">
    <property type="entry name" value="Prefoldin_alpha_GimC"/>
    <property type="match status" value="1"/>
</dbReference>
<dbReference type="KEGG" id="ave:Arcve_1766"/>
<dbReference type="GO" id="GO:0016272">
    <property type="term" value="C:prefoldin complex"/>
    <property type="evidence" value="ECO:0007669"/>
    <property type="project" value="UniProtKB-UniRule"/>
</dbReference>
<comment type="subunit">
    <text evidence="2 7">Heterohexamer of two alpha and four beta subunits.</text>
</comment>
<sequence length="143" mass="16277">MTAQQQEEIARKVQERLLLLQQIQSESEAIQRRIIELEVVQSELDRTIESLEYFDSLDGSVEALMNLGGGVFAYVDVKDSKKMLVDIGAGVIVEKEVKDAIETLKKKKEKIQQSVLKFEQILQQLAAQAERIQAEIAEMTKER</sequence>
<proteinExistence type="inferred from homology"/>
<dbReference type="HOGENOM" id="CLU_091867_1_4_2"/>
<name>F2KQV7_ARCVS</name>
<dbReference type="RefSeq" id="WP_013684419.1">
    <property type="nucleotide sequence ID" value="NC_015320.1"/>
</dbReference>
<dbReference type="AlphaFoldDB" id="F2KQV7"/>
<dbReference type="SUPFAM" id="SSF46579">
    <property type="entry name" value="Prefoldin"/>
    <property type="match status" value="1"/>
</dbReference>
<dbReference type="InterPro" id="IPR009053">
    <property type="entry name" value="Prefoldin"/>
</dbReference>
<keyword evidence="3 7" id="KW-0143">Chaperone</keyword>
<evidence type="ECO:0000256" key="4">
    <source>
        <dbReference type="ARBA" id="ARBA00025077"/>
    </source>
</evidence>